<protein>
    <submittedName>
        <fullName evidence="5">Integration host factor subunit beta</fullName>
    </submittedName>
</protein>
<dbReference type="GO" id="GO:0030527">
    <property type="term" value="F:structural constituent of chromatin"/>
    <property type="evidence" value="ECO:0007669"/>
    <property type="project" value="InterPro"/>
</dbReference>
<evidence type="ECO:0000256" key="2">
    <source>
        <dbReference type="ARBA" id="ARBA00023067"/>
    </source>
</evidence>
<comment type="similarity">
    <text evidence="1 4">Belongs to the bacterial histone-like protein family.</text>
</comment>
<proteinExistence type="inferred from homology"/>
<dbReference type="PANTHER" id="PTHR33175">
    <property type="entry name" value="DNA-BINDING PROTEIN HU"/>
    <property type="match status" value="1"/>
</dbReference>
<dbReference type="SMART" id="SM00411">
    <property type="entry name" value="BHL"/>
    <property type="match status" value="1"/>
</dbReference>
<dbReference type="AlphaFoldDB" id="A0A7C5WXP4"/>
<dbReference type="InterPro" id="IPR000119">
    <property type="entry name" value="Hist_DNA-bd"/>
</dbReference>
<keyword evidence="2" id="KW-0226">DNA condensation</keyword>
<reference evidence="5" key="1">
    <citation type="journal article" date="2020" name="mSystems">
        <title>Genome- and Community-Level Interaction Insights into Carbon Utilization and Element Cycling Functions of Hydrothermarchaeota in Hydrothermal Sediment.</title>
        <authorList>
            <person name="Zhou Z."/>
            <person name="Liu Y."/>
            <person name="Xu W."/>
            <person name="Pan J."/>
            <person name="Luo Z.H."/>
            <person name="Li M."/>
        </authorList>
    </citation>
    <scope>NUCLEOTIDE SEQUENCE [LARGE SCALE GENOMIC DNA]</scope>
    <source>
        <strain evidence="5">SpSt-114</strain>
    </source>
</reference>
<dbReference type="PANTHER" id="PTHR33175:SF3">
    <property type="entry name" value="DNA-BINDING PROTEIN HU-BETA"/>
    <property type="match status" value="1"/>
</dbReference>
<evidence type="ECO:0000313" key="5">
    <source>
        <dbReference type="EMBL" id="HHO73428.1"/>
    </source>
</evidence>
<evidence type="ECO:0000256" key="1">
    <source>
        <dbReference type="ARBA" id="ARBA00010529"/>
    </source>
</evidence>
<dbReference type="GO" id="GO:0003677">
    <property type="term" value="F:DNA binding"/>
    <property type="evidence" value="ECO:0007669"/>
    <property type="project" value="UniProtKB-KW"/>
</dbReference>
<comment type="caution">
    <text evidence="5">The sequence shown here is derived from an EMBL/GenBank/DDBJ whole genome shotgun (WGS) entry which is preliminary data.</text>
</comment>
<dbReference type="GO" id="GO:0005829">
    <property type="term" value="C:cytosol"/>
    <property type="evidence" value="ECO:0007669"/>
    <property type="project" value="TreeGrafter"/>
</dbReference>
<name>A0A7C5WXP4_9AQUI</name>
<sequence>MNKGQLIDKVSKEFNLDRASAKQLVECILESMVEILMSGKRIEMRGFGVLKLKKLKGTFVKNPRNGIEFFVGERYTVRFKTSKKLLERFNEKA</sequence>
<gene>
    <name evidence="5" type="ORF">ENN04_02180</name>
</gene>
<evidence type="ECO:0000256" key="4">
    <source>
        <dbReference type="RuleBase" id="RU003939"/>
    </source>
</evidence>
<dbReference type="InterPro" id="IPR010992">
    <property type="entry name" value="IHF-like_DNA-bd_dom_sf"/>
</dbReference>
<dbReference type="Pfam" id="PF00216">
    <property type="entry name" value="Bac_DNA_binding"/>
    <property type="match status" value="1"/>
</dbReference>
<organism evidence="5">
    <name type="scientific">Thermocrinis ruber</name>
    <dbReference type="NCBI Taxonomy" id="75906"/>
    <lineage>
        <taxon>Bacteria</taxon>
        <taxon>Pseudomonadati</taxon>
        <taxon>Aquificota</taxon>
        <taxon>Aquificia</taxon>
        <taxon>Aquificales</taxon>
        <taxon>Aquificaceae</taxon>
        <taxon>Thermocrinis</taxon>
    </lineage>
</organism>
<dbReference type="GO" id="GO:0030261">
    <property type="term" value="P:chromosome condensation"/>
    <property type="evidence" value="ECO:0007669"/>
    <property type="project" value="UniProtKB-KW"/>
</dbReference>
<accession>A0A7C5WXP4</accession>
<dbReference type="CDD" id="cd13836">
    <property type="entry name" value="IHF_B"/>
    <property type="match status" value="1"/>
</dbReference>
<dbReference type="EMBL" id="DSAC01000025">
    <property type="protein sequence ID" value="HHO73428.1"/>
    <property type="molecule type" value="Genomic_DNA"/>
</dbReference>
<keyword evidence="3" id="KW-0238">DNA-binding</keyword>
<dbReference type="SUPFAM" id="SSF47729">
    <property type="entry name" value="IHF-like DNA-binding proteins"/>
    <property type="match status" value="1"/>
</dbReference>
<dbReference type="Gene3D" id="4.10.520.10">
    <property type="entry name" value="IHF-like DNA-binding proteins"/>
    <property type="match status" value="1"/>
</dbReference>
<evidence type="ECO:0000256" key="3">
    <source>
        <dbReference type="ARBA" id="ARBA00023125"/>
    </source>
</evidence>